<proteinExistence type="predicted"/>
<dbReference type="Proteomes" id="UP001321479">
    <property type="component" value="Segment"/>
</dbReference>
<evidence type="ECO:0000313" key="1">
    <source>
        <dbReference type="EMBL" id="BCS82960.1"/>
    </source>
</evidence>
<dbReference type="SMART" id="SM00248">
    <property type="entry name" value="ANK"/>
    <property type="match status" value="4"/>
</dbReference>
<dbReference type="EMBL" id="AP024483">
    <property type="protein sequence ID" value="BCS82960.1"/>
    <property type="molecule type" value="Genomic_DNA"/>
</dbReference>
<dbReference type="SUPFAM" id="SSF48403">
    <property type="entry name" value="Ankyrin repeat"/>
    <property type="match status" value="1"/>
</dbReference>
<sequence length="228" mass="26993">MDQFNQHIKNNNTQFFLNINNSIIFDNKYKILRSSIYYDKPDIFLCIFKIKDIKFNEKCLNWLLFYAIILNRVDIVSKMIQLNFNIDISNNFALYISCCNGYFDMTKLLFNNCQDKTLLDYNNLVLFSASNGHNKIIDFLLLNCHYNMSFNSHQILYWVFLNGHYNTINFLNSKGFDTSVLDDMDNSCSTKFIVSFEADEYNFYNVRTSIKNNIFINCKKDVCEFNGL</sequence>
<evidence type="ECO:0000313" key="2">
    <source>
        <dbReference type="Proteomes" id="UP001321479"/>
    </source>
</evidence>
<accession>A0ABM7NS24</accession>
<dbReference type="Gene3D" id="1.25.40.20">
    <property type="entry name" value="Ankyrin repeat-containing domain"/>
    <property type="match status" value="1"/>
</dbReference>
<name>A0ABM7NS24_9VIRU</name>
<dbReference type="InterPro" id="IPR036770">
    <property type="entry name" value="Ankyrin_rpt-contain_sf"/>
</dbReference>
<dbReference type="RefSeq" id="YP_010841568.1">
    <property type="nucleotide sequence ID" value="NC_079139.1"/>
</dbReference>
<protein>
    <submittedName>
        <fullName evidence="1">Ankyrin repeat protein</fullName>
    </submittedName>
</protein>
<dbReference type="GeneID" id="80558165"/>
<reference evidence="1 2" key="1">
    <citation type="submission" date="2021-02" db="EMBL/GenBank/DDBJ databases">
        <title>Cotonvirus japonicus, which uses Golgi apparatus of host cells for its virion factory, phylogenetically links tailed tupanvirus and icosahedral mimivirus.</title>
        <authorList>
            <person name="Takahashi H."/>
            <person name="Fukaya S."/>
            <person name="Song C."/>
            <person name="Murata K."/>
            <person name="Takemura M."/>
        </authorList>
    </citation>
    <scope>NUCLEOTIDE SEQUENCE [LARGE SCALE GENOMIC DNA]</scope>
</reference>
<organism evidence="1 2">
    <name type="scientific">Cotonvirus japonicus</name>
    <dbReference type="NCBI Taxonomy" id="2811091"/>
    <lineage>
        <taxon>Viruses</taxon>
        <taxon>Varidnaviria</taxon>
        <taxon>Bamfordvirae</taxon>
        <taxon>Nucleocytoviricota</taxon>
        <taxon>Megaviricetes</taxon>
        <taxon>Imitervirales</taxon>
        <taxon>Mimiviridae</taxon>
        <taxon>Megamimivirinae</taxon>
        <taxon>Cotonvirus</taxon>
        <taxon>Cotonvirus japonicum</taxon>
    </lineage>
</organism>
<keyword evidence="2" id="KW-1185">Reference proteome</keyword>
<dbReference type="InterPro" id="IPR002110">
    <property type="entry name" value="Ankyrin_rpt"/>
</dbReference>